<dbReference type="SUPFAM" id="SSF53213">
    <property type="entry name" value="LigB-like"/>
    <property type="match status" value="1"/>
</dbReference>
<evidence type="ECO:0000313" key="2">
    <source>
        <dbReference type="Proteomes" id="UP000517916"/>
    </source>
</evidence>
<reference evidence="1 2" key="1">
    <citation type="submission" date="2020-08" db="EMBL/GenBank/DDBJ databases">
        <title>Genomic Encyclopedia of Archaeal and Bacterial Type Strains, Phase II (KMG-II): from individual species to whole genera.</title>
        <authorList>
            <person name="Goeker M."/>
        </authorList>
    </citation>
    <scope>NUCLEOTIDE SEQUENCE [LARGE SCALE GENOMIC DNA]</scope>
    <source>
        <strain evidence="1 2">DSM 43850</strain>
    </source>
</reference>
<dbReference type="EMBL" id="JACJID010000002">
    <property type="protein sequence ID" value="MBA8925205.1"/>
    <property type="molecule type" value="Genomic_DNA"/>
</dbReference>
<sequence>MIVSVAAVPHPPLLLPELVTGAVTDTGALRAACVRAAKQLAQAAPTWIAVSSGSLTCDNTLGTFRGYGVDVIVSLTADPAGTTPDPAMPLPLLVAAWLRGEAAADHVRPELVDPAAPVAERLALGERLAASEGEVGLLVLGDGSNRHPGPAGHADERAPGYDALVSRALAEADPEALLDLDPELAAELNVTGLPAWQVLAGVARHGGRRWRAELLYSQAPYGVGYHVAVWS</sequence>
<keyword evidence="1" id="KW-0560">Oxidoreductase</keyword>
<dbReference type="GO" id="GO:0051213">
    <property type="term" value="F:dioxygenase activity"/>
    <property type="evidence" value="ECO:0007669"/>
    <property type="project" value="UniProtKB-KW"/>
</dbReference>
<name>A0ABR6BEB0_9PSEU</name>
<dbReference type="Gene3D" id="3.40.830.10">
    <property type="entry name" value="LigB-like"/>
    <property type="match status" value="1"/>
</dbReference>
<accession>A0ABR6BEB0</accession>
<protein>
    <submittedName>
        <fullName evidence="1">Aromatic ring-opening dioxygenase LigB subunit</fullName>
    </submittedName>
</protein>
<evidence type="ECO:0000313" key="1">
    <source>
        <dbReference type="EMBL" id="MBA8925205.1"/>
    </source>
</evidence>
<organism evidence="1 2">
    <name type="scientific">Kutzneria viridogrisea</name>
    <dbReference type="NCBI Taxonomy" id="47990"/>
    <lineage>
        <taxon>Bacteria</taxon>
        <taxon>Bacillati</taxon>
        <taxon>Actinomycetota</taxon>
        <taxon>Actinomycetes</taxon>
        <taxon>Pseudonocardiales</taxon>
        <taxon>Pseudonocardiaceae</taxon>
        <taxon>Kutzneria</taxon>
    </lineage>
</organism>
<comment type="caution">
    <text evidence="1">The sequence shown here is derived from an EMBL/GenBank/DDBJ whole genome shotgun (WGS) entry which is preliminary data.</text>
</comment>
<proteinExistence type="predicted"/>
<gene>
    <name evidence="1" type="ORF">BC739_002404</name>
</gene>
<keyword evidence="1" id="KW-0223">Dioxygenase</keyword>
<keyword evidence="2" id="KW-1185">Reference proteome</keyword>
<dbReference type="Proteomes" id="UP000517916">
    <property type="component" value="Unassembled WGS sequence"/>
</dbReference>
<dbReference type="RefSeq" id="WP_182837258.1">
    <property type="nucleotide sequence ID" value="NZ_BAAABQ010000084.1"/>
</dbReference>